<dbReference type="Gene3D" id="1.20.1530.20">
    <property type="match status" value="1"/>
</dbReference>
<dbReference type="InterPro" id="IPR038770">
    <property type="entry name" value="Na+/solute_symporter_sf"/>
</dbReference>
<evidence type="ECO:0000256" key="6">
    <source>
        <dbReference type="SAM" id="Phobius"/>
    </source>
</evidence>
<evidence type="ECO:0000256" key="3">
    <source>
        <dbReference type="ARBA" id="ARBA00022989"/>
    </source>
</evidence>
<dbReference type="InterPro" id="IPR004710">
    <property type="entry name" value="Bilac:Na_transpt"/>
</dbReference>
<evidence type="ECO:0000313" key="7">
    <source>
        <dbReference type="EMBL" id="QHV94278.1"/>
    </source>
</evidence>
<dbReference type="RefSeq" id="WP_162384701.1">
    <property type="nucleotide sequence ID" value="NZ_CP045997.1"/>
</dbReference>
<protein>
    <submittedName>
        <fullName evidence="7">Bile acid:sodium symporter family protein</fullName>
    </submittedName>
</protein>
<reference evidence="7 8" key="1">
    <citation type="submission" date="2019-11" db="EMBL/GenBank/DDBJ databases">
        <title>Spirosoma endbachense sp. nov., isolated from a natural salt meadow.</title>
        <authorList>
            <person name="Rojas J."/>
            <person name="Ambika Manirajan B."/>
            <person name="Ratering S."/>
            <person name="Suarez C."/>
            <person name="Geissler-Plaum R."/>
            <person name="Schnell S."/>
        </authorList>
    </citation>
    <scope>NUCLEOTIDE SEQUENCE [LARGE SCALE GENOMIC DNA]</scope>
    <source>
        <strain evidence="7 8">I-24</strain>
    </source>
</reference>
<feature type="transmembrane region" description="Helical" evidence="6">
    <location>
        <begin position="243"/>
        <end position="261"/>
    </location>
</feature>
<evidence type="ECO:0000256" key="2">
    <source>
        <dbReference type="ARBA" id="ARBA00022692"/>
    </source>
</evidence>
<evidence type="ECO:0000256" key="1">
    <source>
        <dbReference type="ARBA" id="ARBA00004141"/>
    </source>
</evidence>
<dbReference type="AlphaFoldDB" id="A0A6P1VPC4"/>
<feature type="transmembrane region" description="Helical" evidence="6">
    <location>
        <begin position="56"/>
        <end position="73"/>
    </location>
</feature>
<dbReference type="KEGG" id="senf:GJR95_04245"/>
<feature type="transmembrane region" description="Helical" evidence="6">
    <location>
        <begin position="144"/>
        <end position="164"/>
    </location>
</feature>
<proteinExistence type="predicted"/>
<comment type="subcellular location">
    <subcellularLocation>
        <location evidence="1">Membrane</location>
        <topology evidence="1">Multi-pass membrane protein</topology>
    </subcellularLocation>
</comment>
<feature type="compositionally biased region" description="Polar residues" evidence="5">
    <location>
        <begin position="437"/>
        <end position="449"/>
    </location>
</feature>
<dbReference type="InterPro" id="IPR002657">
    <property type="entry name" value="BilAc:Na_symport/Acr3"/>
</dbReference>
<dbReference type="GO" id="GO:0016020">
    <property type="term" value="C:membrane"/>
    <property type="evidence" value="ECO:0007669"/>
    <property type="project" value="UniProtKB-SubCell"/>
</dbReference>
<feature type="transmembrane region" description="Helical" evidence="6">
    <location>
        <begin position="267"/>
        <end position="289"/>
    </location>
</feature>
<keyword evidence="8" id="KW-1185">Reference proteome</keyword>
<dbReference type="EMBL" id="CP045997">
    <property type="protein sequence ID" value="QHV94278.1"/>
    <property type="molecule type" value="Genomic_DNA"/>
</dbReference>
<dbReference type="Pfam" id="PF01758">
    <property type="entry name" value="SBF"/>
    <property type="match status" value="1"/>
</dbReference>
<dbReference type="Proteomes" id="UP000464577">
    <property type="component" value="Chromosome"/>
</dbReference>
<keyword evidence="4 6" id="KW-0472">Membrane</keyword>
<feature type="transmembrane region" description="Helical" evidence="6">
    <location>
        <begin position="85"/>
        <end position="103"/>
    </location>
</feature>
<feature type="transmembrane region" description="Helical" evidence="6">
    <location>
        <begin position="301"/>
        <end position="322"/>
    </location>
</feature>
<feature type="transmembrane region" description="Helical" evidence="6">
    <location>
        <begin position="171"/>
        <end position="192"/>
    </location>
</feature>
<evidence type="ECO:0000256" key="4">
    <source>
        <dbReference type="ARBA" id="ARBA00023136"/>
    </source>
</evidence>
<sequence>MRFSSILLTLASLLLLSTGVLTLAASQFPIGPLLVLALVLLAIAFRGFASLKGFSYTIWILAAVSVAMFYPAYFFTIGDFQLKRLIVPFVQLTMFGMGAHMSFDDFKGVIKMPKGVFIGIGCHFIIMPLVGFSLSHLFDFPPEIAGGVILIGCVSSAMASNVMSYLSGANLALAVTIGACSTILSPFVTPFLMKWLGGQYVEIDIAHMMIDITNMIIIPIVAGFIFNLFYYARETQRAKTIQLVVFAGIIGLTNLLLQLIVKQPIGHFLVALGTSFFWFYGLPLLLAILLKKRSGISRAMIETCLSFAAMLGIVINTVIITASGRDNLLQVGGLLIITCLLHNVIGLSIGYLTALLAGLPEKDRRTIAFEVGMQNGGVATGLALQMGKVATVGLASAIFGPLQNVTGSALANWFRKRPVQPTPLPPGNESDTAAAWTETTDVPTRSPIN</sequence>
<accession>A0A6P1VPC4</accession>
<name>A0A6P1VPC4_9BACT</name>
<keyword evidence="2 6" id="KW-0812">Transmembrane</keyword>
<feature type="transmembrane region" description="Helical" evidence="6">
    <location>
        <begin position="32"/>
        <end position="49"/>
    </location>
</feature>
<feature type="region of interest" description="Disordered" evidence="5">
    <location>
        <begin position="419"/>
        <end position="449"/>
    </location>
</feature>
<organism evidence="7 8">
    <name type="scientific">Spirosoma endbachense</name>
    <dbReference type="NCBI Taxonomy" id="2666025"/>
    <lineage>
        <taxon>Bacteria</taxon>
        <taxon>Pseudomonadati</taxon>
        <taxon>Bacteroidota</taxon>
        <taxon>Cytophagia</taxon>
        <taxon>Cytophagales</taxon>
        <taxon>Cytophagaceae</taxon>
        <taxon>Spirosoma</taxon>
    </lineage>
</organism>
<dbReference type="PANTHER" id="PTHR10361">
    <property type="entry name" value="SODIUM-BILE ACID COTRANSPORTER"/>
    <property type="match status" value="1"/>
</dbReference>
<keyword evidence="3 6" id="KW-1133">Transmembrane helix</keyword>
<feature type="transmembrane region" description="Helical" evidence="6">
    <location>
        <begin position="212"/>
        <end position="231"/>
    </location>
</feature>
<evidence type="ECO:0000256" key="5">
    <source>
        <dbReference type="SAM" id="MobiDB-lite"/>
    </source>
</evidence>
<gene>
    <name evidence="7" type="ORF">GJR95_04245</name>
</gene>
<dbReference type="PANTHER" id="PTHR10361:SF28">
    <property type="entry name" value="P3 PROTEIN-RELATED"/>
    <property type="match status" value="1"/>
</dbReference>
<evidence type="ECO:0000313" key="8">
    <source>
        <dbReference type="Proteomes" id="UP000464577"/>
    </source>
</evidence>
<feature type="transmembrane region" description="Helical" evidence="6">
    <location>
        <begin position="115"/>
        <end position="138"/>
    </location>
</feature>
<feature type="transmembrane region" description="Helical" evidence="6">
    <location>
        <begin position="334"/>
        <end position="359"/>
    </location>
</feature>